<name>A0A430F4D6_9BIFI</name>
<dbReference type="AlphaFoldDB" id="A0A430F4D6"/>
<keyword evidence="2" id="KW-1185">Reference proteome</keyword>
<dbReference type="RefSeq" id="WP_126032898.1">
    <property type="nucleotide sequence ID" value="NZ_QXGI01000012.1"/>
</dbReference>
<comment type="caution">
    <text evidence="1">The sequence shown here is derived from an EMBL/GenBank/DDBJ whole genome shotgun (WGS) entry which is preliminary data.</text>
</comment>
<evidence type="ECO:0000313" key="1">
    <source>
        <dbReference type="EMBL" id="RSX44650.1"/>
    </source>
</evidence>
<reference evidence="1 2" key="1">
    <citation type="submission" date="2018-09" db="EMBL/GenBank/DDBJ databases">
        <title>Characterization of the phylogenetic diversity of five novel species belonging to the genus Bifidobacterium.</title>
        <authorList>
            <person name="Lugli G.A."/>
            <person name="Duranti S."/>
            <person name="Milani C."/>
        </authorList>
    </citation>
    <scope>NUCLEOTIDE SEQUENCE [LARGE SCALE GENOMIC DNA]</scope>
    <source>
        <strain evidence="1 2">2020B</strain>
    </source>
</reference>
<protein>
    <submittedName>
        <fullName evidence="1">Uncharacterized protein</fullName>
    </submittedName>
</protein>
<sequence length="151" mass="17303">MSYTSNFQDEPHTATHDDEYANLVYSAICNLDKEIAERAKLNTLEWAKEDGLTEEETEKEIKRLQRNAMHSCIDVFDEAQAIVECMESRKAGEVILATAEAKIAFDNMCGTLDDYERILYEAVRAVMLRTPTYEEWLAQNPTPDTQEEDQA</sequence>
<gene>
    <name evidence="1" type="ORF">D2E22_1936</name>
</gene>
<dbReference type="EMBL" id="QXGI01000012">
    <property type="protein sequence ID" value="RSX44650.1"/>
    <property type="molecule type" value="Genomic_DNA"/>
</dbReference>
<accession>A0A430F4D6</accession>
<dbReference type="Proteomes" id="UP000288052">
    <property type="component" value="Unassembled WGS sequence"/>
</dbReference>
<proteinExistence type="predicted"/>
<evidence type="ECO:0000313" key="2">
    <source>
        <dbReference type="Proteomes" id="UP000288052"/>
    </source>
</evidence>
<organism evidence="1 2">
    <name type="scientific">Bifidobacterium castoris</name>
    <dbReference type="NCBI Taxonomy" id="2306972"/>
    <lineage>
        <taxon>Bacteria</taxon>
        <taxon>Bacillati</taxon>
        <taxon>Actinomycetota</taxon>
        <taxon>Actinomycetes</taxon>
        <taxon>Bifidobacteriales</taxon>
        <taxon>Bifidobacteriaceae</taxon>
        <taxon>Bifidobacterium</taxon>
    </lineage>
</organism>